<dbReference type="AlphaFoldDB" id="A0A316D735"/>
<dbReference type="Proteomes" id="UP000245634">
    <property type="component" value="Unassembled WGS sequence"/>
</dbReference>
<evidence type="ECO:0000313" key="3">
    <source>
        <dbReference type="Proteomes" id="UP000245634"/>
    </source>
</evidence>
<protein>
    <submittedName>
        <fullName evidence="2">Uncharacterized protein DUF3109</fullName>
    </submittedName>
</protein>
<dbReference type="Pfam" id="PF11307">
    <property type="entry name" value="DUF3109"/>
    <property type="match status" value="1"/>
</dbReference>
<proteinExistence type="inferred from homology"/>
<dbReference type="InterPro" id="IPR021458">
    <property type="entry name" value="Rv0495c"/>
</dbReference>
<keyword evidence="3" id="KW-1185">Reference proteome</keyword>
<accession>A0A316D735</accession>
<sequence length="270" mass="30244">MNPHGYRFIGTPLDLTEGEAYHLRKYWKKGRQARAILPLAAFEVDVDVAALQTLVQLDCAHCHLAHVASCCEGGFPFPPAKELLPMLDEHLDGIAAYLTPERVRHLLQKGLYERHLETAGHQTIGTFAGDCTFCHVEEQGPACMAHRYAVQAGLAPESVKPLSCLLYPLELIESEADGRTLLTALTEQTAAFSRWGADYRLDFICANQDLRATDDETDQSPNIRRNLPADVFALERYRPAYVEGQELLTSRYGADFYKELEILIQGGRRL</sequence>
<evidence type="ECO:0000256" key="1">
    <source>
        <dbReference type="ARBA" id="ARBA00093770"/>
    </source>
</evidence>
<dbReference type="OrthoDB" id="2380616at2"/>
<reference evidence="2 3" key="1">
    <citation type="submission" date="2018-05" db="EMBL/GenBank/DDBJ databases">
        <title>Genomic Encyclopedia of Type Strains, Phase IV (KMG-IV): sequencing the most valuable type-strain genomes for metagenomic binning, comparative biology and taxonomic classification.</title>
        <authorList>
            <person name="Goeker M."/>
        </authorList>
    </citation>
    <scope>NUCLEOTIDE SEQUENCE [LARGE SCALE GENOMIC DNA]</scope>
    <source>
        <strain evidence="2 3">DSM 18773</strain>
    </source>
</reference>
<dbReference type="RefSeq" id="WP_109689993.1">
    <property type="nucleotide sequence ID" value="NZ_QGGL01000012.1"/>
</dbReference>
<name>A0A316D735_9BACL</name>
<dbReference type="EMBL" id="QGGL01000012">
    <property type="protein sequence ID" value="PWK10257.1"/>
    <property type="molecule type" value="Genomic_DNA"/>
</dbReference>
<comment type="caution">
    <text evidence="2">The sequence shown here is derived from an EMBL/GenBank/DDBJ whole genome shotgun (WGS) entry which is preliminary data.</text>
</comment>
<organism evidence="2 3">
    <name type="scientific">Tumebacillus permanentifrigoris</name>
    <dbReference type="NCBI Taxonomy" id="378543"/>
    <lineage>
        <taxon>Bacteria</taxon>
        <taxon>Bacillati</taxon>
        <taxon>Bacillota</taxon>
        <taxon>Bacilli</taxon>
        <taxon>Bacillales</taxon>
        <taxon>Alicyclobacillaceae</taxon>
        <taxon>Tumebacillus</taxon>
    </lineage>
</organism>
<evidence type="ECO:0000313" key="2">
    <source>
        <dbReference type="EMBL" id="PWK10257.1"/>
    </source>
</evidence>
<gene>
    <name evidence="2" type="ORF">C7459_11278</name>
</gene>
<comment type="similarity">
    <text evidence="1">Belongs to the Rv0495c family.</text>
</comment>